<dbReference type="InterPro" id="IPR014048">
    <property type="entry name" value="MethylDNA_cys_MeTrfase_DNA-bd"/>
</dbReference>
<evidence type="ECO:0000259" key="2">
    <source>
        <dbReference type="Pfam" id="PF01035"/>
    </source>
</evidence>
<dbReference type="AlphaFoldDB" id="A0ABD5UWT2"/>
<dbReference type="Gene3D" id="1.10.10.10">
    <property type="entry name" value="Winged helix-like DNA-binding domain superfamily/Winged helix DNA-binding domain"/>
    <property type="match status" value="1"/>
</dbReference>
<dbReference type="EMBL" id="JBHSXL010000006">
    <property type="protein sequence ID" value="MFC6892309.1"/>
    <property type="molecule type" value="Genomic_DNA"/>
</dbReference>
<dbReference type="GO" id="GO:0006974">
    <property type="term" value="P:DNA damage response"/>
    <property type="evidence" value="ECO:0007669"/>
    <property type="project" value="UniProtKB-KW"/>
</dbReference>
<keyword evidence="1" id="KW-0227">DNA damage</keyword>
<protein>
    <submittedName>
        <fullName evidence="3">MGMT family protein</fullName>
    </submittedName>
</protein>
<dbReference type="InterPro" id="IPR036388">
    <property type="entry name" value="WH-like_DNA-bd_sf"/>
</dbReference>
<accession>A0ABD5UWT2</accession>
<dbReference type="Proteomes" id="UP001596296">
    <property type="component" value="Unassembled WGS sequence"/>
</dbReference>
<evidence type="ECO:0000256" key="1">
    <source>
        <dbReference type="ARBA" id="ARBA00022763"/>
    </source>
</evidence>
<comment type="caution">
    <text evidence="3">The sequence shown here is derived from an EMBL/GenBank/DDBJ whole genome shotgun (WGS) entry which is preliminary data.</text>
</comment>
<sequence length="155" mass="16884">MSLAGTTGVYARSYERLDRAVEIGFASGHVISASFPRSIPADAESDHELLDRIGEYLSGSEEAFADVELGLTLPTDRRGVLEAVEGIPYGESVSVSRVTRMAGRDDNDAEDLEFVKDALRDNPTPLFVPDHRVEGGPYATPGDVREVFRDVEGLR</sequence>
<proteinExistence type="predicted"/>
<dbReference type="Pfam" id="PF01035">
    <property type="entry name" value="DNA_binding_1"/>
    <property type="match status" value="1"/>
</dbReference>
<dbReference type="SUPFAM" id="SSF46767">
    <property type="entry name" value="Methylated DNA-protein cysteine methyltransferase, C-terminal domain"/>
    <property type="match status" value="1"/>
</dbReference>
<name>A0ABD5UWT2_9EURY</name>
<evidence type="ECO:0000313" key="4">
    <source>
        <dbReference type="Proteomes" id="UP001596296"/>
    </source>
</evidence>
<gene>
    <name evidence="3" type="ORF">ACFQE9_06760</name>
</gene>
<evidence type="ECO:0000313" key="3">
    <source>
        <dbReference type="EMBL" id="MFC6892309.1"/>
    </source>
</evidence>
<organism evidence="3 4">
    <name type="scientific">Halopenitus salinus</name>
    <dbReference type="NCBI Taxonomy" id="1198295"/>
    <lineage>
        <taxon>Archaea</taxon>
        <taxon>Methanobacteriati</taxon>
        <taxon>Methanobacteriota</taxon>
        <taxon>Stenosarchaea group</taxon>
        <taxon>Halobacteria</taxon>
        <taxon>Halobacteriales</taxon>
        <taxon>Haloferacaceae</taxon>
        <taxon>Halopenitus</taxon>
    </lineage>
</organism>
<reference evidence="3 4" key="1">
    <citation type="journal article" date="2019" name="Int. J. Syst. Evol. Microbiol.">
        <title>The Global Catalogue of Microorganisms (GCM) 10K type strain sequencing project: providing services to taxonomists for standard genome sequencing and annotation.</title>
        <authorList>
            <consortium name="The Broad Institute Genomics Platform"/>
            <consortium name="The Broad Institute Genome Sequencing Center for Infectious Disease"/>
            <person name="Wu L."/>
            <person name="Ma J."/>
        </authorList>
    </citation>
    <scope>NUCLEOTIDE SEQUENCE [LARGE SCALE GENOMIC DNA]</scope>
    <source>
        <strain evidence="3 4">SKJ47</strain>
    </source>
</reference>
<keyword evidence="4" id="KW-1185">Reference proteome</keyword>
<feature type="domain" description="Methylated-DNA-[protein]-cysteine S-methyltransferase DNA binding" evidence="2">
    <location>
        <begin position="78"/>
        <end position="133"/>
    </location>
</feature>
<dbReference type="RefSeq" id="WP_379743053.1">
    <property type="nucleotide sequence ID" value="NZ_JBHSVN010000001.1"/>
</dbReference>
<dbReference type="InterPro" id="IPR036217">
    <property type="entry name" value="MethylDNA_cys_MeTrfase_DNAb"/>
</dbReference>